<reference evidence="2" key="1">
    <citation type="submission" date="2016-10" db="EMBL/GenBank/DDBJ databases">
        <title>Draft Genome Sequence of Nocardioides luteus Strain BAFB, an Alkane-Degrading Bacterium Isolated from JP-7 Polluted Soil.</title>
        <authorList>
            <person name="Brown L."/>
            <person name="Ruiz O.N."/>
            <person name="Gunasekera T."/>
        </authorList>
    </citation>
    <scope>NUCLEOTIDE SEQUENCE [LARGE SCALE GENOMIC DNA]</scope>
    <source>
        <strain evidence="2">BAFB</strain>
    </source>
</reference>
<comment type="caution">
    <text evidence="2">The sequence shown here is derived from an EMBL/GenBank/DDBJ whole genome shotgun (WGS) entry which is preliminary data.</text>
</comment>
<sequence length="282" mass="30003">MTTRPTIAVTGATGFVGGHVARALGGSGAALRLLVRDTARAPEIRGADAFAVTFGDREAAMVALDGVQTVLMVSASESADRLEQHLTFVDAAAAAGVEHIVYTSFFGAAPDAVFTLARDHFATEERIKASGMGYTLLRDNFYLDFLPSLVGEDGVIRGPAGNGRFAPVARADVARSAVAALTAPERHRGLTYDLTGPEALTMSEVAEILTEHRGREVRYHDETVEEAYASRRRWEAPDWQYDAWVSTYTAIAAGQLDGVSGAVATLTGREPLGLRAYLAASE</sequence>
<keyword evidence="3" id="KW-1185">Reference proteome</keyword>
<dbReference type="PANTHER" id="PTHR47129:SF1">
    <property type="entry name" value="NMRA-LIKE DOMAIN-CONTAINING PROTEIN"/>
    <property type="match status" value="1"/>
</dbReference>
<dbReference type="PANTHER" id="PTHR47129">
    <property type="entry name" value="QUINONE OXIDOREDUCTASE 2"/>
    <property type="match status" value="1"/>
</dbReference>
<dbReference type="InterPro" id="IPR036291">
    <property type="entry name" value="NAD(P)-bd_dom_sf"/>
</dbReference>
<dbReference type="Proteomes" id="UP000033772">
    <property type="component" value="Unassembled WGS sequence"/>
</dbReference>
<dbReference type="Gene3D" id="3.40.50.720">
    <property type="entry name" value="NAD(P)-binding Rossmann-like Domain"/>
    <property type="match status" value="1"/>
</dbReference>
<protein>
    <submittedName>
        <fullName evidence="2">NAD(P)-dependent oxidoreductase</fullName>
    </submittedName>
</protein>
<dbReference type="Gene3D" id="3.90.25.10">
    <property type="entry name" value="UDP-galactose 4-epimerase, domain 1"/>
    <property type="match status" value="1"/>
</dbReference>
<evidence type="ECO:0000259" key="1">
    <source>
        <dbReference type="Pfam" id="PF05368"/>
    </source>
</evidence>
<organism evidence="2 3">
    <name type="scientific">Nocardioides luteus</name>
    <dbReference type="NCBI Taxonomy" id="1844"/>
    <lineage>
        <taxon>Bacteria</taxon>
        <taxon>Bacillati</taxon>
        <taxon>Actinomycetota</taxon>
        <taxon>Actinomycetes</taxon>
        <taxon>Propionibacteriales</taxon>
        <taxon>Nocardioidaceae</taxon>
        <taxon>Nocardioides</taxon>
    </lineage>
</organism>
<evidence type="ECO:0000313" key="3">
    <source>
        <dbReference type="Proteomes" id="UP000033772"/>
    </source>
</evidence>
<feature type="domain" description="NmrA-like" evidence="1">
    <location>
        <begin position="6"/>
        <end position="223"/>
    </location>
</feature>
<dbReference type="Pfam" id="PF05368">
    <property type="entry name" value="NmrA"/>
    <property type="match status" value="1"/>
</dbReference>
<name>A0A1J4N628_9ACTN</name>
<dbReference type="CDD" id="cd05269">
    <property type="entry name" value="TMR_SDR_a"/>
    <property type="match status" value="1"/>
</dbReference>
<dbReference type="OrthoDB" id="3243290at2"/>
<dbReference type="AlphaFoldDB" id="A0A1J4N628"/>
<proteinExistence type="predicted"/>
<evidence type="ECO:0000313" key="2">
    <source>
        <dbReference type="EMBL" id="OIJ26407.1"/>
    </source>
</evidence>
<dbReference type="STRING" id="1844.UG56_013055"/>
<accession>A0A1J4N628</accession>
<dbReference type="InterPro" id="IPR008030">
    <property type="entry name" value="NmrA-like"/>
</dbReference>
<dbReference type="EMBL" id="JZDQ02000016">
    <property type="protein sequence ID" value="OIJ26407.1"/>
    <property type="molecule type" value="Genomic_DNA"/>
</dbReference>
<dbReference type="SUPFAM" id="SSF51735">
    <property type="entry name" value="NAD(P)-binding Rossmann-fold domains"/>
    <property type="match status" value="1"/>
</dbReference>
<dbReference type="RefSeq" id="WP_045551078.1">
    <property type="nucleotide sequence ID" value="NZ_JZDQ02000016.1"/>
</dbReference>
<gene>
    <name evidence="2" type="ORF">UG56_013055</name>
</gene>
<dbReference type="InterPro" id="IPR052718">
    <property type="entry name" value="NmrA-type_oxidoreductase"/>
</dbReference>